<name>A0A9D5HS88_9LILI</name>
<dbReference type="AlphaFoldDB" id="A0A9D5HS88"/>
<organism evidence="1 2">
    <name type="scientific">Dioscorea zingiberensis</name>
    <dbReference type="NCBI Taxonomy" id="325984"/>
    <lineage>
        <taxon>Eukaryota</taxon>
        <taxon>Viridiplantae</taxon>
        <taxon>Streptophyta</taxon>
        <taxon>Embryophyta</taxon>
        <taxon>Tracheophyta</taxon>
        <taxon>Spermatophyta</taxon>
        <taxon>Magnoliopsida</taxon>
        <taxon>Liliopsida</taxon>
        <taxon>Dioscoreales</taxon>
        <taxon>Dioscoreaceae</taxon>
        <taxon>Dioscorea</taxon>
    </lineage>
</organism>
<comment type="caution">
    <text evidence="1">The sequence shown here is derived from an EMBL/GenBank/DDBJ whole genome shotgun (WGS) entry which is preliminary data.</text>
</comment>
<accession>A0A9D5HS88</accession>
<dbReference type="EMBL" id="JAGGNH010000001">
    <property type="protein sequence ID" value="KAJ0987108.1"/>
    <property type="molecule type" value="Genomic_DNA"/>
</dbReference>
<protein>
    <submittedName>
        <fullName evidence="1">Uncharacterized protein</fullName>
    </submittedName>
</protein>
<reference evidence="1" key="2">
    <citation type="journal article" date="2022" name="Hortic Res">
        <title>The genome of Dioscorea zingiberensis sheds light on the biosynthesis, origin and evolution of the medicinally important diosgenin saponins.</title>
        <authorList>
            <person name="Li Y."/>
            <person name="Tan C."/>
            <person name="Li Z."/>
            <person name="Guo J."/>
            <person name="Li S."/>
            <person name="Chen X."/>
            <person name="Wang C."/>
            <person name="Dai X."/>
            <person name="Yang H."/>
            <person name="Song W."/>
            <person name="Hou L."/>
            <person name="Xu J."/>
            <person name="Tong Z."/>
            <person name="Xu A."/>
            <person name="Yuan X."/>
            <person name="Wang W."/>
            <person name="Yang Q."/>
            <person name="Chen L."/>
            <person name="Sun Z."/>
            <person name="Wang K."/>
            <person name="Pan B."/>
            <person name="Chen J."/>
            <person name="Bao Y."/>
            <person name="Liu F."/>
            <person name="Qi X."/>
            <person name="Gang D.R."/>
            <person name="Wen J."/>
            <person name="Li J."/>
        </authorList>
    </citation>
    <scope>NUCLEOTIDE SEQUENCE</scope>
    <source>
        <strain evidence="1">Dzin_1.0</strain>
    </source>
</reference>
<reference evidence="1" key="1">
    <citation type="submission" date="2021-03" db="EMBL/GenBank/DDBJ databases">
        <authorList>
            <person name="Li Z."/>
            <person name="Yang C."/>
        </authorList>
    </citation>
    <scope>NUCLEOTIDE SEQUENCE</scope>
    <source>
        <strain evidence="1">Dzin_1.0</strain>
        <tissue evidence="1">Leaf</tissue>
    </source>
</reference>
<evidence type="ECO:0000313" key="1">
    <source>
        <dbReference type="EMBL" id="KAJ0987108.1"/>
    </source>
</evidence>
<gene>
    <name evidence="1" type="ORF">J5N97_005464</name>
</gene>
<proteinExistence type="predicted"/>
<sequence length="71" mass="7795">MPLMPIPATMVKTKLKRRTGGQNTPIRCSLCRGDLDVTSCFEVLEKQMTSHGSSCVNVNLLLANVTMEVQT</sequence>
<evidence type="ECO:0000313" key="2">
    <source>
        <dbReference type="Proteomes" id="UP001085076"/>
    </source>
</evidence>
<keyword evidence="2" id="KW-1185">Reference proteome</keyword>
<dbReference type="Proteomes" id="UP001085076">
    <property type="component" value="Miscellaneous, Linkage group lg01"/>
</dbReference>